<dbReference type="RefSeq" id="WP_188592629.1">
    <property type="nucleotide sequence ID" value="NZ_BMFU01000003.1"/>
</dbReference>
<comment type="caution">
    <text evidence="1">The sequence shown here is derived from an EMBL/GenBank/DDBJ whole genome shotgun (WGS) entry which is preliminary data.</text>
</comment>
<dbReference type="EMBL" id="BMFU01000003">
    <property type="protein sequence ID" value="GGH55435.1"/>
    <property type="molecule type" value="Genomic_DNA"/>
</dbReference>
<keyword evidence="2" id="KW-1185">Reference proteome</keyword>
<organism evidence="1 2">
    <name type="scientific">Paenibacillus silvae</name>
    <dbReference type="NCBI Taxonomy" id="1325358"/>
    <lineage>
        <taxon>Bacteria</taxon>
        <taxon>Bacillati</taxon>
        <taxon>Bacillota</taxon>
        <taxon>Bacilli</taxon>
        <taxon>Bacillales</taxon>
        <taxon>Paenibacillaceae</taxon>
        <taxon>Paenibacillus</taxon>
    </lineage>
</organism>
<reference evidence="2" key="1">
    <citation type="journal article" date="2019" name="Int. J. Syst. Evol. Microbiol.">
        <title>The Global Catalogue of Microorganisms (GCM) 10K type strain sequencing project: providing services to taxonomists for standard genome sequencing and annotation.</title>
        <authorList>
            <consortium name="The Broad Institute Genomics Platform"/>
            <consortium name="The Broad Institute Genome Sequencing Center for Infectious Disease"/>
            <person name="Wu L."/>
            <person name="Ma J."/>
        </authorList>
    </citation>
    <scope>NUCLEOTIDE SEQUENCE [LARGE SCALE GENOMIC DNA]</scope>
    <source>
        <strain evidence="2">CGMCC 1.12770</strain>
    </source>
</reference>
<sequence>MLAKSRDSLGELNLYLILLPGDLRTKYSLNFEIHSSRWEKPNEQVLKLWEKSSKSILEFTYFFEAREVVLNKFVGMKETYLEQLSEIREATGKYSEYLGRIYYSRYLNGIVLSE</sequence>
<protein>
    <submittedName>
        <fullName evidence="1">Uncharacterized protein</fullName>
    </submittedName>
</protein>
<accession>A0ABQ1ZAF3</accession>
<name>A0ABQ1ZAF3_9BACL</name>
<evidence type="ECO:0000313" key="2">
    <source>
        <dbReference type="Proteomes" id="UP000652153"/>
    </source>
</evidence>
<dbReference type="Proteomes" id="UP000652153">
    <property type="component" value="Unassembled WGS sequence"/>
</dbReference>
<evidence type="ECO:0000313" key="1">
    <source>
        <dbReference type="EMBL" id="GGH55435.1"/>
    </source>
</evidence>
<gene>
    <name evidence="1" type="ORF">GCM10008014_25050</name>
</gene>
<proteinExistence type="predicted"/>